<dbReference type="RefSeq" id="WP_015664851.1">
    <property type="nucleotide sequence ID" value="NC_020453.1"/>
</dbReference>
<dbReference type="KEGG" id="aol:S58_17150"/>
<reference evidence="2 3" key="1">
    <citation type="journal article" date="2013" name="Appl. Environ. Microbiol.">
        <title>Genome analysis suggests that the soil oligotrophic bacterium Agromonas oligotrophica (Bradyrhizobium oligotrophicum) is a nitrogen-fixing symbiont of Aeschynomene indica.</title>
        <authorList>
            <person name="Okubo T."/>
            <person name="Fukushima S."/>
            <person name="Itakura M."/>
            <person name="Oshima K."/>
            <person name="Longtonglang A."/>
            <person name="Teaumroong N."/>
            <person name="Mitsui H."/>
            <person name="Hattori M."/>
            <person name="Hattori R."/>
            <person name="Hattori T."/>
            <person name="Minamisawa K."/>
        </authorList>
    </citation>
    <scope>NUCLEOTIDE SEQUENCE [LARGE SCALE GENOMIC DNA]</scope>
    <source>
        <strain evidence="2 3">S58</strain>
    </source>
</reference>
<dbReference type="EMBL" id="AP012603">
    <property type="protein sequence ID" value="BAM87722.1"/>
    <property type="molecule type" value="Genomic_DNA"/>
</dbReference>
<feature type="region of interest" description="Disordered" evidence="1">
    <location>
        <begin position="1"/>
        <end position="27"/>
    </location>
</feature>
<sequence>MAEHRPEFGKRRPMPPPPATPPVKRSGHVALLLMGTLAVGGSAYALMPRQQSCPQPGTDVPGVAAQPQTTDCTTRRSGGSGSSGSGGAGRWGFSSSDSETSRASSTHVADASSAQVSSTHVSRGGFGGFAHAFGFGRGG</sequence>
<feature type="region of interest" description="Disordered" evidence="1">
    <location>
        <begin position="48"/>
        <end position="126"/>
    </location>
</feature>
<organism evidence="2 3">
    <name type="scientific">Bradyrhizobium oligotrophicum S58</name>
    <dbReference type="NCBI Taxonomy" id="1245469"/>
    <lineage>
        <taxon>Bacteria</taxon>
        <taxon>Pseudomonadati</taxon>
        <taxon>Pseudomonadota</taxon>
        <taxon>Alphaproteobacteria</taxon>
        <taxon>Hyphomicrobiales</taxon>
        <taxon>Nitrobacteraceae</taxon>
        <taxon>Bradyrhizobium</taxon>
    </lineage>
</organism>
<keyword evidence="3" id="KW-1185">Reference proteome</keyword>
<feature type="compositionally biased region" description="Low complexity" evidence="1">
    <location>
        <begin position="91"/>
        <end position="105"/>
    </location>
</feature>
<accession>M4Z465</accession>
<proteinExistence type="predicted"/>
<dbReference type="HOGENOM" id="CLU_1841296_0_0_5"/>
<evidence type="ECO:0000313" key="3">
    <source>
        <dbReference type="Proteomes" id="UP000011841"/>
    </source>
</evidence>
<dbReference type="GeneID" id="301815643"/>
<dbReference type="PATRIC" id="fig|1245469.3.peg.1745"/>
<name>M4Z465_9BRAD</name>
<feature type="compositionally biased region" description="Basic and acidic residues" evidence="1">
    <location>
        <begin position="1"/>
        <end position="10"/>
    </location>
</feature>
<protein>
    <submittedName>
        <fullName evidence="2">Uncharacterized protein</fullName>
    </submittedName>
</protein>
<dbReference type="STRING" id="1245469.S58_17150"/>
<feature type="compositionally biased region" description="Polar residues" evidence="1">
    <location>
        <begin position="112"/>
        <end position="121"/>
    </location>
</feature>
<dbReference type="OrthoDB" id="8251816at2"/>
<dbReference type="AlphaFoldDB" id="M4Z465"/>
<evidence type="ECO:0000256" key="1">
    <source>
        <dbReference type="SAM" id="MobiDB-lite"/>
    </source>
</evidence>
<gene>
    <name evidence="2" type="ORF">S58_17150</name>
</gene>
<evidence type="ECO:0000313" key="2">
    <source>
        <dbReference type="EMBL" id="BAM87722.1"/>
    </source>
</evidence>
<dbReference type="eggNOG" id="ENOG502ZXDG">
    <property type="taxonomic scope" value="Bacteria"/>
</dbReference>
<dbReference type="Proteomes" id="UP000011841">
    <property type="component" value="Chromosome"/>
</dbReference>
<feature type="compositionally biased region" description="Gly residues" evidence="1">
    <location>
        <begin position="78"/>
        <end position="90"/>
    </location>
</feature>